<dbReference type="Proteomes" id="UP000271241">
    <property type="component" value="Unassembled WGS sequence"/>
</dbReference>
<dbReference type="Gene3D" id="3.30.710.10">
    <property type="entry name" value="Potassium Channel Kv1.1, Chain A"/>
    <property type="match status" value="1"/>
</dbReference>
<evidence type="ECO:0000256" key="1">
    <source>
        <dbReference type="SAM" id="MobiDB-lite"/>
    </source>
</evidence>
<keyword evidence="4" id="KW-1185">Reference proteome</keyword>
<dbReference type="InterPro" id="IPR011333">
    <property type="entry name" value="SKP1/BTB/POZ_sf"/>
</dbReference>
<reference evidence="4" key="1">
    <citation type="journal article" date="2018" name="Nat. Microbiol.">
        <title>Leveraging single-cell genomics to expand the fungal tree of life.</title>
        <authorList>
            <person name="Ahrendt S.R."/>
            <person name="Quandt C.A."/>
            <person name="Ciobanu D."/>
            <person name="Clum A."/>
            <person name="Salamov A."/>
            <person name="Andreopoulos B."/>
            <person name="Cheng J.F."/>
            <person name="Woyke T."/>
            <person name="Pelin A."/>
            <person name="Henrissat B."/>
            <person name="Reynolds N.K."/>
            <person name="Benny G.L."/>
            <person name="Smith M.E."/>
            <person name="James T.Y."/>
            <person name="Grigoriev I.V."/>
        </authorList>
    </citation>
    <scope>NUCLEOTIDE SEQUENCE [LARGE SCALE GENOMIC DNA]</scope>
    <source>
        <strain evidence="4">RSA 1356</strain>
    </source>
</reference>
<evidence type="ECO:0000259" key="2">
    <source>
        <dbReference type="Pfam" id="PF00651"/>
    </source>
</evidence>
<protein>
    <recommendedName>
        <fullName evidence="2">BTB domain-containing protein</fullName>
    </recommendedName>
</protein>
<dbReference type="EMBL" id="KZ993738">
    <property type="protein sequence ID" value="RKP04430.1"/>
    <property type="molecule type" value="Genomic_DNA"/>
</dbReference>
<dbReference type="Pfam" id="PF00651">
    <property type="entry name" value="BTB"/>
    <property type="match status" value="1"/>
</dbReference>
<sequence>MGRGEWTSAFLLNTHGFTLTSPMRHRTNATATSAEDTSRGKESCYSSADVPASTSLAQDGSTRKRCLDFTIRVAIDSDMQLPTRVFRACSAELIQQSDYFAAMLTSPSLFAEQTQEEVTLVLGPLENAFPALLAYVHAEQVEVTLSQLAMLHMLADRLQMPQLMAAIEAEAAARSVSIKVLMYMYLADQTVDVMFAQVNMVDRITNMPLSDVEQRLLEPGNCPVVYFLLLLRLTYAWHT</sequence>
<dbReference type="CDD" id="cd18186">
    <property type="entry name" value="BTB_POZ_ZBTB_KLHL-like"/>
    <property type="match status" value="1"/>
</dbReference>
<feature type="domain" description="BTB" evidence="2">
    <location>
        <begin position="75"/>
        <end position="170"/>
    </location>
</feature>
<proteinExistence type="predicted"/>
<name>A0A4P9XGX4_9FUNG</name>
<dbReference type="AlphaFoldDB" id="A0A4P9XGX4"/>
<evidence type="ECO:0000313" key="3">
    <source>
        <dbReference type="EMBL" id="RKP04430.1"/>
    </source>
</evidence>
<evidence type="ECO:0000313" key="4">
    <source>
        <dbReference type="Proteomes" id="UP000271241"/>
    </source>
</evidence>
<dbReference type="InterPro" id="IPR000210">
    <property type="entry name" value="BTB/POZ_dom"/>
</dbReference>
<accession>A0A4P9XGX4</accession>
<dbReference type="SUPFAM" id="SSF54695">
    <property type="entry name" value="POZ domain"/>
    <property type="match status" value="1"/>
</dbReference>
<feature type="region of interest" description="Disordered" evidence="1">
    <location>
        <begin position="23"/>
        <end position="47"/>
    </location>
</feature>
<organism evidence="3 4">
    <name type="scientific">Thamnocephalis sphaerospora</name>
    <dbReference type="NCBI Taxonomy" id="78915"/>
    <lineage>
        <taxon>Eukaryota</taxon>
        <taxon>Fungi</taxon>
        <taxon>Fungi incertae sedis</taxon>
        <taxon>Zoopagomycota</taxon>
        <taxon>Zoopagomycotina</taxon>
        <taxon>Zoopagomycetes</taxon>
        <taxon>Zoopagales</taxon>
        <taxon>Sigmoideomycetaceae</taxon>
        <taxon>Thamnocephalis</taxon>
    </lineage>
</organism>
<gene>
    <name evidence="3" type="ORF">THASP1DRAFT_33805</name>
</gene>